<gene>
    <name evidence="2" type="ORF">UO65_0225</name>
</gene>
<comment type="caution">
    <text evidence="2">The sequence shown here is derived from an EMBL/GenBank/DDBJ whole genome shotgun (WGS) entry which is preliminary data.</text>
</comment>
<sequence length="145" mass="15730">MMNLLVPTKPTSPPTAASRTGWGLGGAFFLAFGVFEMVEHGGTTWATGLIGALAPDIPLLFGFWGKGLAKSQLSPKVVPFYNATHHWLPPVLVIAWFSLMTETNDEAAPGFTLGVMWLAHIMVDRAFGYGPRNRAGFQRWQGDPA</sequence>
<keyword evidence="1" id="KW-0812">Transmembrane</keyword>
<protein>
    <submittedName>
        <fullName evidence="2">Membrane protein</fullName>
    </submittedName>
</protein>
<reference evidence="2 3" key="1">
    <citation type="journal article" date="2014" name="Genome Announc.">
        <title>Draft Genome Sequence of the Antitrypanosomally Active Sponge-Associated Bacterium Actinokineospora sp. Strain EG49.</title>
        <authorList>
            <person name="Harjes J."/>
            <person name="Ryu T."/>
            <person name="Abdelmohsen U.R."/>
            <person name="Moitinho-Silva L."/>
            <person name="Horn H."/>
            <person name="Ravasi T."/>
            <person name="Hentschel U."/>
        </authorList>
    </citation>
    <scope>NUCLEOTIDE SEQUENCE [LARGE SCALE GENOMIC DNA]</scope>
    <source>
        <strain evidence="2 3">EG49</strain>
    </source>
</reference>
<proteinExistence type="predicted"/>
<dbReference type="AlphaFoldDB" id="W7IWC2"/>
<dbReference type="Proteomes" id="UP000019277">
    <property type="component" value="Unassembled WGS sequence"/>
</dbReference>
<feature type="transmembrane region" description="Helical" evidence="1">
    <location>
        <begin position="21"/>
        <end position="38"/>
    </location>
</feature>
<accession>W7IWC2</accession>
<keyword evidence="1" id="KW-0472">Membrane</keyword>
<dbReference type="InterPro" id="IPR025356">
    <property type="entry name" value="DUF4260"/>
</dbReference>
<organism evidence="2 3">
    <name type="scientific">Actinokineospora spheciospongiae</name>
    <dbReference type="NCBI Taxonomy" id="909613"/>
    <lineage>
        <taxon>Bacteria</taxon>
        <taxon>Bacillati</taxon>
        <taxon>Actinomycetota</taxon>
        <taxon>Actinomycetes</taxon>
        <taxon>Pseudonocardiales</taxon>
        <taxon>Pseudonocardiaceae</taxon>
        <taxon>Actinokineospora</taxon>
    </lineage>
</organism>
<dbReference type="EMBL" id="AYXG01000004">
    <property type="protein sequence ID" value="EWC64618.1"/>
    <property type="molecule type" value="Genomic_DNA"/>
</dbReference>
<dbReference type="STRING" id="909613.UO65_0225"/>
<evidence type="ECO:0000256" key="1">
    <source>
        <dbReference type="SAM" id="Phobius"/>
    </source>
</evidence>
<dbReference type="Pfam" id="PF14079">
    <property type="entry name" value="DUF4260"/>
    <property type="match status" value="1"/>
</dbReference>
<evidence type="ECO:0000313" key="3">
    <source>
        <dbReference type="Proteomes" id="UP000019277"/>
    </source>
</evidence>
<keyword evidence="1" id="KW-1133">Transmembrane helix</keyword>
<feature type="transmembrane region" description="Helical" evidence="1">
    <location>
        <begin position="44"/>
        <end position="64"/>
    </location>
</feature>
<evidence type="ECO:0000313" key="2">
    <source>
        <dbReference type="EMBL" id="EWC64618.1"/>
    </source>
</evidence>
<keyword evidence="3" id="KW-1185">Reference proteome</keyword>
<dbReference type="eggNOG" id="ENOG503327J">
    <property type="taxonomic scope" value="Bacteria"/>
</dbReference>
<name>W7IWC2_9PSEU</name>